<feature type="compositionally biased region" description="Polar residues" evidence="5">
    <location>
        <begin position="896"/>
        <end position="908"/>
    </location>
</feature>
<feature type="region of interest" description="Disordered" evidence="5">
    <location>
        <begin position="172"/>
        <end position="202"/>
    </location>
</feature>
<feature type="compositionally biased region" description="Polar residues" evidence="5">
    <location>
        <begin position="620"/>
        <end position="631"/>
    </location>
</feature>
<dbReference type="OrthoDB" id="8062037at2759"/>
<dbReference type="Pfam" id="PF13639">
    <property type="entry name" value="zf-RING_2"/>
    <property type="match status" value="1"/>
</dbReference>
<evidence type="ECO:0000313" key="8">
    <source>
        <dbReference type="Proteomes" id="UP000030669"/>
    </source>
</evidence>
<dbReference type="InterPro" id="IPR053238">
    <property type="entry name" value="RING-H2_zinc_finger"/>
</dbReference>
<feature type="region of interest" description="Disordered" evidence="5">
    <location>
        <begin position="960"/>
        <end position="986"/>
    </location>
</feature>
<dbReference type="OMA" id="MPSAWAS"/>
<gene>
    <name evidence="7" type="ORF">GLOTRDRAFT_140727</name>
</gene>
<dbReference type="Proteomes" id="UP000030669">
    <property type="component" value="Unassembled WGS sequence"/>
</dbReference>
<dbReference type="HOGENOM" id="CLU_294927_0_0_1"/>
<feature type="compositionally biased region" description="Low complexity" evidence="5">
    <location>
        <begin position="311"/>
        <end position="323"/>
    </location>
</feature>
<evidence type="ECO:0000256" key="2">
    <source>
        <dbReference type="ARBA" id="ARBA00022771"/>
    </source>
</evidence>
<feature type="compositionally biased region" description="Pro residues" evidence="5">
    <location>
        <begin position="172"/>
        <end position="183"/>
    </location>
</feature>
<proteinExistence type="predicted"/>
<feature type="compositionally biased region" description="Low complexity" evidence="5">
    <location>
        <begin position="460"/>
        <end position="477"/>
    </location>
</feature>
<keyword evidence="8" id="KW-1185">Reference proteome</keyword>
<feature type="compositionally biased region" description="Polar residues" evidence="5">
    <location>
        <begin position="278"/>
        <end position="287"/>
    </location>
</feature>
<feature type="compositionally biased region" description="Low complexity" evidence="5">
    <location>
        <begin position="432"/>
        <end position="443"/>
    </location>
</feature>
<feature type="compositionally biased region" description="Basic and acidic residues" evidence="5">
    <location>
        <begin position="732"/>
        <end position="742"/>
    </location>
</feature>
<dbReference type="InterPro" id="IPR001841">
    <property type="entry name" value="Znf_RING"/>
</dbReference>
<evidence type="ECO:0000256" key="1">
    <source>
        <dbReference type="ARBA" id="ARBA00022723"/>
    </source>
</evidence>
<reference evidence="7 8" key="1">
    <citation type="journal article" date="2012" name="Science">
        <title>The Paleozoic origin of enzymatic lignin decomposition reconstructed from 31 fungal genomes.</title>
        <authorList>
            <person name="Floudas D."/>
            <person name="Binder M."/>
            <person name="Riley R."/>
            <person name="Barry K."/>
            <person name="Blanchette R.A."/>
            <person name="Henrissat B."/>
            <person name="Martinez A.T."/>
            <person name="Otillar R."/>
            <person name="Spatafora J.W."/>
            <person name="Yadav J.S."/>
            <person name="Aerts A."/>
            <person name="Benoit I."/>
            <person name="Boyd A."/>
            <person name="Carlson A."/>
            <person name="Copeland A."/>
            <person name="Coutinho P.M."/>
            <person name="de Vries R.P."/>
            <person name="Ferreira P."/>
            <person name="Findley K."/>
            <person name="Foster B."/>
            <person name="Gaskell J."/>
            <person name="Glotzer D."/>
            <person name="Gorecki P."/>
            <person name="Heitman J."/>
            <person name="Hesse C."/>
            <person name="Hori C."/>
            <person name="Igarashi K."/>
            <person name="Jurgens J.A."/>
            <person name="Kallen N."/>
            <person name="Kersten P."/>
            <person name="Kohler A."/>
            <person name="Kuees U."/>
            <person name="Kumar T.K.A."/>
            <person name="Kuo A."/>
            <person name="LaButti K."/>
            <person name="Larrondo L.F."/>
            <person name="Lindquist E."/>
            <person name="Ling A."/>
            <person name="Lombard V."/>
            <person name="Lucas S."/>
            <person name="Lundell T."/>
            <person name="Martin R."/>
            <person name="McLaughlin D.J."/>
            <person name="Morgenstern I."/>
            <person name="Morin E."/>
            <person name="Murat C."/>
            <person name="Nagy L.G."/>
            <person name="Nolan M."/>
            <person name="Ohm R.A."/>
            <person name="Patyshakuliyeva A."/>
            <person name="Rokas A."/>
            <person name="Ruiz-Duenas F.J."/>
            <person name="Sabat G."/>
            <person name="Salamov A."/>
            <person name="Samejima M."/>
            <person name="Schmutz J."/>
            <person name="Slot J.C."/>
            <person name="St John F."/>
            <person name="Stenlid J."/>
            <person name="Sun H."/>
            <person name="Sun S."/>
            <person name="Syed K."/>
            <person name="Tsang A."/>
            <person name="Wiebenga A."/>
            <person name="Young D."/>
            <person name="Pisabarro A."/>
            <person name="Eastwood D.C."/>
            <person name="Martin F."/>
            <person name="Cullen D."/>
            <person name="Grigoriev I.V."/>
            <person name="Hibbett D.S."/>
        </authorList>
    </citation>
    <scope>NUCLEOTIDE SEQUENCE [LARGE SCALE GENOMIC DNA]</scope>
    <source>
        <strain evidence="7 8">ATCC 11539</strain>
    </source>
</reference>
<dbReference type="PROSITE" id="PS50089">
    <property type="entry name" value="ZF_RING_2"/>
    <property type="match status" value="1"/>
</dbReference>
<feature type="compositionally biased region" description="Low complexity" evidence="5">
    <location>
        <begin position="805"/>
        <end position="825"/>
    </location>
</feature>
<dbReference type="GO" id="GO:0008270">
    <property type="term" value="F:zinc ion binding"/>
    <property type="evidence" value="ECO:0007669"/>
    <property type="project" value="UniProtKB-KW"/>
</dbReference>
<dbReference type="KEGG" id="gtr:GLOTRDRAFT_140727"/>
<keyword evidence="1" id="KW-0479">Metal-binding</keyword>
<accession>S7PYG6</accession>
<feature type="compositionally biased region" description="Low complexity" evidence="5">
    <location>
        <begin position="344"/>
        <end position="363"/>
    </location>
</feature>
<evidence type="ECO:0000256" key="4">
    <source>
        <dbReference type="PROSITE-ProRule" id="PRU00175"/>
    </source>
</evidence>
<sequence length="1097" mass="116470">MAHSSSRTAAAGGVHVAPYLTHVVAHHGQLTLVPPDNAGRMRKSKERTKRPKAGRQRTDESDVSVVLTGASERLSQDVRARIQDAGEVEPGPIPRPSDRTAEERRQIRQLYDSVNIPDCPPPTFQEAISTPTFPHFTVFHNGSAAAFASPYLNMPSTLSLPLTICPCAHPPPTRAASPPPSPPCNGEEPAEDDSESDSDVSNIEAIDRLSASQTRWEDDRRMGLPLHQRVERQQERYLAGGEAPGSPVATRSPPLSPLRSPLSPTSERLCEHCGAGTGESSRSNQGSRADLRASQDRAASPTDAASEAKRLASSSMSNLLSRRLLNKAKKGPSPLKVSGGPNDLSSPLSSPSSFSLSLFIPNRPSSPRPQSPTYTVKSLPPGRKRRGSIPSLRLFSSMKGKQRESVDRRGSSGSSSAEPVESWEIVDEEEAASAASHAGSSPSLEIDLCAEFPLPPDTLPTRPQSPASPTSASATQAHARSHSEPGLAKIKRALASASTLNLTLGTGTKQDVTSRPFRGQPTVTDVPRSSSIRKLGTMRDRPVPPLSDAKEAPKRRPPPPPPPHRHAMTPPASPKSLRPQASNAMRLDSPVPAAQQSGPSQRRPASPPASPVSPQQSPSLRSESPAMSTSTKRGKPPPPPPPRRAAHKQPMPNPADIEVASPTSSPSDSYRPWVCRSVNTETGAMEGASSRSETYIPTLPSSLNFASGAGDIQTAAVTDASAPFSLTLTRSADPREPDDRETFPPTPVAPTGVSMQTGSRYIEDLRPPSPASPVMLHYSQFPPLVSTMAGPEQRRSPPSGLGHYSAASSSAAPQAFSVPSSPVSQRSGRHHYPGRPLPVPPSVQSPITGAFPISVKDVGPWREEKVAPGPSSQNASPSPGPRSSDVFSAPPPSYRPNINRSTSTLDQASSSSSSVREEPAPAPNVTANRGLAPPAGSRPAAEYVPYTDLDVLLDRLEIRDGGDGGSYEVRTASSESRSVRGPTNSSTQDLLLLSDLVGPARSGSSNASAEKENTPLLGRIDLERRRVTKDGRVKLKLTLAGVPVDKCGICLSQFKEAQWAALGAECQHAFHEKCLRPWLARKQTCPMCRSSLSLGSS</sequence>
<dbReference type="eggNOG" id="KOG0800">
    <property type="taxonomic scope" value="Eukaryota"/>
</dbReference>
<evidence type="ECO:0000256" key="5">
    <source>
        <dbReference type="SAM" id="MobiDB-lite"/>
    </source>
</evidence>
<dbReference type="AlphaFoldDB" id="S7PYG6"/>
<feature type="domain" description="RING-type" evidence="6">
    <location>
        <begin position="1047"/>
        <end position="1089"/>
    </location>
</feature>
<dbReference type="CDD" id="cd16454">
    <property type="entry name" value="RING-H2_PA-TM-RING"/>
    <property type="match status" value="1"/>
</dbReference>
<protein>
    <recommendedName>
        <fullName evidence="6">RING-type domain-containing protein</fullName>
    </recommendedName>
</protein>
<dbReference type="STRING" id="670483.S7PYG6"/>
<feature type="compositionally biased region" description="Polar residues" evidence="5">
    <location>
        <begin position="521"/>
        <end position="532"/>
    </location>
</feature>
<dbReference type="RefSeq" id="XP_007869542.1">
    <property type="nucleotide sequence ID" value="XM_007871351.1"/>
</dbReference>
<feature type="region of interest" description="Disordered" evidence="5">
    <location>
        <begin position="84"/>
        <end position="104"/>
    </location>
</feature>
<dbReference type="SMART" id="SM00184">
    <property type="entry name" value="RING"/>
    <property type="match status" value="1"/>
</dbReference>
<feature type="region of interest" description="Disordered" evidence="5">
    <location>
        <begin position="726"/>
        <end position="940"/>
    </location>
</feature>
<feature type="compositionally biased region" description="Polar residues" evidence="5">
    <location>
        <begin position="971"/>
        <end position="986"/>
    </location>
</feature>
<keyword evidence="3" id="KW-0862">Zinc</keyword>
<name>S7PYG6_GLOTA</name>
<feature type="compositionally biased region" description="Basic and acidic residues" evidence="5">
    <location>
        <begin position="401"/>
        <end position="410"/>
    </location>
</feature>
<dbReference type="PANTHER" id="PTHR14155">
    <property type="entry name" value="RING FINGER DOMAIN-CONTAINING"/>
    <property type="match status" value="1"/>
</dbReference>
<organism evidence="7 8">
    <name type="scientific">Gloeophyllum trabeum (strain ATCC 11539 / FP-39264 / Madison 617)</name>
    <name type="common">Brown rot fungus</name>
    <dbReference type="NCBI Taxonomy" id="670483"/>
    <lineage>
        <taxon>Eukaryota</taxon>
        <taxon>Fungi</taxon>
        <taxon>Dikarya</taxon>
        <taxon>Basidiomycota</taxon>
        <taxon>Agaricomycotina</taxon>
        <taxon>Agaricomycetes</taxon>
        <taxon>Gloeophyllales</taxon>
        <taxon>Gloeophyllaceae</taxon>
        <taxon>Gloeophyllum</taxon>
    </lineage>
</organism>
<feature type="compositionally biased region" description="Basic residues" evidence="5">
    <location>
        <begin position="40"/>
        <end position="55"/>
    </location>
</feature>
<evidence type="ECO:0000313" key="7">
    <source>
        <dbReference type="EMBL" id="EPQ52392.1"/>
    </source>
</evidence>
<feature type="region of interest" description="Disordered" evidence="5">
    <location>
        <begin position="30"/>
        <end position="69"/>
    </location>
</feature>
<dbReference type="SUPFAM" id="SSF57850">
    <property type="entry name" value="RING/U-box"/>
    <property type="match status" value="1"/>
</dbReference>
<dbReference type="GeneID" id="19304597"/>
<feature type="compositionally biased region" description="Low complexity" evidence="5">
    <location>
        <begin position="250"/>
        <end position="266"/>
    </location>
</feature>
<feature type="region of interest" description="Disordered" evidence="5">
    <location>
        <begin position="504"/>
        <end position="674"/>
    </location>
</feature>
<dbReference type="EMBL" id="KB469308">
    <property type="protein sequence ID" value="EPQ52392.1"/>
    <property type="molecule type" value="Genomic_DNA"/>
</dbReference>
<evidence type="ECO:0000259" key="6">
    <source>
        <dbReference type="PROSITE" id="PS50089"/>
    </source>
</evidence>
<dbReference type="PANTHER" id="PTHR14155:SF627">
    <property type="entry name" value="OS06G0192800 PROTEIN"/>
    <property type="match status" value="1"/>
</dbReference>
<feature type="compositionally biased region" description="Acidic residues" evidence="5">
    <location>
        <begin position="188"/>
        <end position="198"/>
    </location>
</feature>
<keyword evidence="2 4" id="KW-0863">Zinc-finger</keyword>
<feature type="compositionally biased region" description="Basic and acidic residues" evidence="5">
    <location>
        <begin position="537"/>
        <end position="554"/>
    </location>
</feature>
<dbReference type="Gene3D" id="3.30.40.10">
    <property type="entry name" value="Zinc/RING finger domain, C3HC4 (zinc finger)"/>
    <property type="match status" value="1"/>
</dbReference>
<evidence type="ECO:0000256" key="3">
    <source>
        <dbReference type="ARBA" id="ARBA00022833"/>
    </source>
</evidence>
<feature type="region of interest" description="Disordered" evidence="5">
    <location>
        <begin position="238"/>
        <end position="490"/>
    </location>
</feature>
<feature type="compositionally biased region" description="Low complexity" evidence="5">
    <location>
        <begin position="595"/>
        <end position="604"/>
    </location>
</feature>
<dbReference type="InterPro" id="IPR013083">
    <property type="entry name" value="Znf_RING/FYVE/PHD"/>
</dbReference>
<feature type="compositionally biased region" description="Basic residues" evidence="5">
    <location>
        <begin position="555"/>
        <end position="567"/>
    </location>
</feature>